<name>A0A0R0H3W4_SOYBN</name>
<dbReference type="EMBL" id="CM000845">
    <property type="protein sequence ID" value="KRH25318.1"/>
    <property type="molecule type" value="Genomic_DNA"/>
</dbReference>
<evidence type="ECO:0000313" key="2">
    <source>
        <dbReference type="EnsemblPlants" id="KRH25318"/>
    </source>
</evidence>
<gene>
    <name evidence="1" type="ORF">GLYMA_12G094700</name>
</gene>
<accession>A0A0R0H3W4</accession>
<dbReference type="Gramene" id="KRH25318">
    <property type="protein sequence ID" value="KRH25318"/>
    <property type="gene ID" value="GLYMA_12G094700"/>
</dbReference>
<sequence length="79" mass="8774">MLSHSKIQMFLKVRSNALKQNLFIMGASSQMITLASINVLPSSNNKEAIPLEVTLRTMLPCDLRAANNIFHKNVLPVLP</sequence>
<reference evidence="2" key="2">
    <citation type="submission" date="2018-02" db="UniProtKB">
        <authorList>
            <consortium name="EnsemblPlants"/>
        </authorList>
    </citation>
    <scope>IDENTIFICATION</scope>
    <source>
        <strain evidence="2">Williams 82</strain>
    </source>
</reference>
<organism evidence="1">
    <name type="scientific">Glycine max</name>
    <name type="common">Soybean</name>
    <name type="synonym">Glycine hispida</name>
    <dbReference type="NCBI Taxonomy" id="3847"/>
    <lineage>
        <taxon>Eukaryota</taxon>
        <taxon>Viridiplantae</taxon>
        <taxon>Streptophyta</taxon>
        <taxon>Embryophyta</taxon>
        <taxon>Tracheophyta</taxon>
        <taxon>Spermatophyta</taxon>
        <taxon>Magnoliopsida</taxon>
        <taxon>eudicotyledons</taxon>
        <taxon>Gunneridae</taxon>
        <taxon>Pentapetalae</taxon>
        <taxon>rosids</taxon>
        <taxon>fabids</taxon>
        <taxon>Fabales</taxon>
        <taxon>Fabaceae</taxon>
        <taxon>Papilionoideae</taxon>
        <taxon>50 kb inversion clade</taxon>
        <taxon>NPAAA clade</taxon>
        <taxon>indigoferoid/millettioid clade</taxon>
        <taxon>Phaseoleae</taxon>
        <taxon>Glycine</taxon>
        <taxon>Glycine subgen. Soja</taxon>
    </lineage>
</organism>
<reference evidence="1" key="3">
    <citation type="submission" date="2018-07" db="EMBL/GenBank/DDBJ databases">
        <title>WGS assembly of Glycine max.</title>
        <authorList>
            <person name="Schmutz J."/>
            <person name="Cannon S."/>
            <person name="Schlueter J."/>
            <person name="Ma J."/>
            <person name="Mitros T."/>
            <person name="Nelson W."/>
            <person name="Hyten D."/>
            <person name="Song Q."/>
            <person name="Thelen J."/>
            <person name="Cheng J."/>
            <person name="Xu D."/>
            <person name="Hellsten U."/>
            <person name="May G."/>
            <person name="Yu Y."/>
            <person name="Sakurai T."/>
            <person name="Umezawa T."/>
            <person name="Bhattacharyya M."/>
            <person name="Sandhu D."/>
            <person name="Valliyodan B."/>
            <person name="Lindquist E."/>
            <person name="Peto M."/>
            <person name="Grant D."/>
            <person name="Shu S."/>
            <person name="Goodstein D."/>
            <person name="Barry K."/>
            <person name="Futrell-Griggs M."/>
            <person name="Abernathy B."/>
            <person name="Du J."/>
            <person name="Tian Z."/>
            <person name="Zhu L."/>
            <person name="Gill N."/>
            <person name="Joshi T."/>
            <person name="Libault M."/>
            <person name="Sethuraman A."/>
            <person name="Zhang X."/>
            <person name="Shinozaki K."/>
            <person name="Nguyen H."/>
            <person name="Wing R."/>
            <person name="Cregan P."/>
            <person name="Specht J."/>
            <person name="Grimwood J."/>
            <person name="Rokhsar D."/>
            <person name="Stacey G."/>
            <person name="Shoemaker R."/>
            <person name="Jackson S."/>
        </authorList>
    </citation>
    <scope>NUCLEOTIDE SEQUENCE</scope>
    <source>
        <tissue evidence="1">Callus</tissue>
    </source>
</reference>
<protein>
    <submittedName>
        <fullName evidence="1 2">Uncharacterized protein</fullName>
    </submittedName>
</protein>
<keyword evidence="3" id="KW-1185">Reference proteome</keyword>
<dbReference type="EnsemblPlants" id="KRH25318">
    <property type="protein sequence ID" value="KRH25318"/>
    <property type="gene ID" value="GLYMA_12G094700"/>
</dbReference>
<dbReference type="AlphaFoldDB" id="A0A0R0H3W4"/>
<dbReference type="InParanoid" id="A0A0R0H3W4"/>
<proteinExistence type="predicted"/>
<evidence type="ECO:0000313" key="3">
    <source>
        <dbReference type="Proteomes" id="UP000008827"/>
    </source>
</evidence>
<reference evidence="1 2" key="1">
    <citation type="journal article" date="2010" name="Nature">
        <title>Genome sequence of the palaeopolyploid soybean.</title>
        <authorList>
            <person name="Schmutz J."/>
            <person name="Cannon S.B."/>
            <person name="Schlueter J."/>
            <person name="Ma J."/>
            <person name="Mitros T."/>
            <person name="Nelson W."/>
            <person name="Hyten D.L."/>
            <person name="Song Q."/>
            <person name="Thelen J.J."/>
            <person name="Cheng J."/>
            <person name="Xu D."/>
            <person name="Hellsten U."/>
            <person name="May G.D."/>
            <person name="Yu Y."/>
            <person name="Sakurai T."/>
            <person name="Umezawa T."/>
            <person name="Bhattacharyya M.K."/>
            <person name="Sandhu D."/>
            <person name="Valliyodan B."/>
            <person name="Lindquist E."/>
            <person name="Peto M."/>
            <person name="Grant D."/>
            <person name="Shu S."/>
            <person name="Goodstein D."/>
            <person name="Barry K."/>
            <person name="Futrell-Griggs M."/>
            <person name="Abernathy B."/>
            <person name="Du J."/>
            <person name="Tian Z."/>
            <person name="Zhu L."/>
            <person name="Gill N."/>
            <person name="Joshi T."/>
            <person name="Libault M."/>
            <person name="Sethuraman A."/>
            <person name="Zhang X.-C."/>
            <person name="Shinozaki K."/>
            <person name="Nguyen H.T."/>
            <person name="Wing R.A."/>
            <person name="Cregan P."/>
            <person name="Specht J."/>
            <person name="Grimwood J."/>
            <person name="Rokhsar D."/>
            <person name="Stacey G."/>
            <person name="Shoemaker R.C."/>
            <person name="Jackson S.A."/>
        </authorList>
    </citation>
    <scope>NUCLEOTIDE SEQUENCE</scope>
    <source>
        <strain evidence="2">cv. Williams 82</strain>
        <tissue evidence="1">Callus</tissue>
    </source>
</reference>
<evidence type="ECO:0000313" key="1">
    <source>
        <dbReference type="EMBL" id="KRH25318.1"/>
    </source>
</evidence>
<dbReference type="Proteomes" id="UP000008827">
    <property type="component" value="Chromosome 12"/>
</dbReference>